<evidence type="ECO:0000256" key="1">
    <source>
        <dbReference type="ARBA" id="ARBA00004123"/>
    </source>
</evidence>
<evidence type="ECO:0000256" key="11">
    <source>
        <dbReference type="RuleBase" id="RU271113"/>
    </source>
</evidence>
<gene>
    <name evidence="14" type="primary">Mo05528</name>
    <name evidence="14" type="ORF">E5Q_05528</name>
</gene>
<comment type="activity regulation">
    <text evidence="11">Ubiquitination of histone H2B to form H2BK123ub1 is required for efficient DOT1 methyltransferase activity on histone H3.</text>
</comment>
<proteinExistence type="inferred from homology"/>
<reference evidence="14 15" key="2">
    <citation type="journal article" date="2012" name="Open Biol.">
        <title>Characteristics of nucleosomes and linker DNA regions on the genome of the basidiomycete Mixia osmundae revealed by mono- and dinucleosome mapping.</title>
        <authorList>
            <person name="Nishida H."/>
            <person name="Kondo S."/>
            <person name="Matsumoto T."/>
            <person name="Suzuki Y."/>
            <person name="Yoshikawa H."/>
            <person name="Taylor T.D."/>
            <person name="Sugiyama J."/>
        </authorList>
    </citation>
    <scope>NUCLEOTIDE SEQUENCE [LARGE SCALE GENOMIC DNA]</scope>
    <source>
        <strain evidence="15">CBS 9802 / IAM 14324 / JCM 22182 / KY 12970</strain>
    </source>
</reference>
<dbReference type="CDD" id="cd02440">
    <property type="entry name" value="AdoMet_MTases"/>
    <property type="match status" value="1"/>
</dbReference>
<keyword evidence="7 11" id="KW-0156">Chromatin regulator</keyword>
<keyword evidence="5 11" id="KW-0808">Transferase</keyword>
<dbReference type="GO" id="GO:0000077">
    <property type="term" value="P:DNA damage checkpoint signaling"/>
    <property type="evidence" value="ECO:0007669"/>
    <property type="project" value="TreeGrafter"/>
</dbReference>
<dbReference type="HOGENOM" id="CLU_332622_0_0_1"/>
<dbReference type="PROSITE" id="PS51569">
    <property type="entry name" value="DOT1"/>
    <property type="match status" value="1"/>
</dbReference>
<evidence type="ECO:0000256" key="5">
    <source>
        <dbReference type="ARBA" id="ARBA00022679"/>
    </source>
</evidence>
<evidence type="ECO:0000259" key="13">
    <source>
        <dbReference type="PROSITE" id="PS51569"/>
    </source>
</evidence>
<evidence type="ECO:0000256" key="10">
    <source>
        <dbReference type="ARBA" id="ARBA00047770"/>
    </source>
</evidence>
<keyword evidence="8 11" id="KW-0539">Nucleus</keyword>
<dbReference type="Pfam" id="PF08123">
    <property type="entry name" value="DOT1"/>
    <property type="match status" value="1"/>
</dbReference>
<evidence type="ECO:0000256" key="2">
    <source>
        <dbReference type="ARBA" id="ARBA00012190"/>
    </source>
</evidence>
<dbReference type="Gene3D" id="3.40.50.150">
    <property type="entry name" value="Vaccinia Virus protein VP39"/>
    <property type="match status" value="1"/>
</dbReference>
<dbReference type="EMBL" id="BABT02000165">
    <property type="protein sequence ID" value="GAA98840.1"/>
    <property type="molecule type" value="Genomic_DNA"/>
</dbReference>
<feature type="domain" description="DOT1" evidence="13">
    <location>
        <begin position="462"/>
        <end position="803"/>
    </location>
</feature>
<evidence type="ECO:0000256" key="4">
    <source>
        <dbReference type="ARBA" id="ARBA00022603"/>
    </source>
</evidence>
<reference evidence="14 15" key="1">
    <citation type="journal article" date="2011" name="J. Gen. Appl. Microbiol.">
        <title>Draft genome sequencing of the enigmatic basidiomycete Mixia osmundae.</title>
        <authorList>
            <person name="Nishida H."/>
            <person name="Nagatsuka Y."/>
            <person name="Sugiyama J."/>
        </authorList>
    </citation>
    <scope>NUCLEOTIDE SEQUENCE [LARGE SCALE GENOMIC DNA]</scope>
    <source>
        <strain evidence="15">CBS 9802 / IAM 14324 / JCM 22182 / KY 12970</strain>
    </source>
</reference>
<evidence type="ECO:0000256" key="12">
    <source>
        <dbReference type="SAM" id="MobiDB-lite"/>
    </source>
</evidence>
<keyword evidence="15" id="KW-1185">Reference proteome</keyword>
<dbReference type="eggNOG" id="KOG3924">
    <property type="taxonomic scope" value="Eukaryota"/>
</dbReference>
<feature type="compositionally biased region" description="Basic residues" evidence="12">
    <location>
        <begin position="226"/>
        <end position="237"/>
    </location>
</feature>
<comment type="caution">
    <text evidence="14">The sequence shown here is derived from an EMBL/GenBank/DDBJ whole genome shotgun (WGS) entry which is preliminary data.</text>
</comment>
<feature type="region of interest" description="Disordered" evidence="12">
    <location>
        <begin position="216"/>
        <end position="268"/>
    </location>
</feature>
<evidence type="ECO:0000313" key="14">
    <source>
        <dbReference type="EMBL" id="GAA98840.1"/>
    </source>
</evidence>
<dbReference type="GO" id="GO:0140956">
    <property type="term" value="F:histone H3K79 trimethyltransferase activity"/>
    <property type="evidence" value="ECO:0007669"/>
    <property type="project" value="UniProtKB-EC"/>
</dbReference>
<sequence>MQLSKLLLSEQDAQEHGFLGTRSWAKTAWTPAQQNANSGLVASLPSTEQAAEARVGVVPASTACVQDASRMDSIDHASTGLAQRSRLEQSVQIEPVITLTSKTGRKRGLTELERLQYDYFAVREGIQLKDAFTNVCDRAKAASRARQAPSRVPVTLTAHLPLKQKAQMKLVASASVPVLDAETLEQLTIRKKSPSPVVHTTSPVVVTAVAKPVSASTTASSMGSLKPHKISASRKASHGIAKVASRKKGRRKPFNSANDRNDYDDDDSAVDTAIRGRSKLAASLRRSCSPTSSIASSAMSTNSFRSGFSSRPAPRKRARAFWGRPGSDFDDDVLTTTTPASRARTPLTSAHPSDDEAARRSATPGILVKRPVAALEDYCSIDADLWHSKRLVDSHSHLYTQNLQDPQNPRAPVFSWFGAERPVVRLEYPARGASEEFVLVPPKRDGEEYSPLVDLVEVIELVLKYYLTPDQAVDAFYIEPVRIGDSVELVSRSETPPPLSDALETETILPRRESFAEKLRNAEERRDGPALLGLIGEYNRALVELKQDGHLRKQIMGMQGVEYELCCKISDQCYERRVGPESHTLRRALGFSSYTYGELHAPVLRDIFAVTDLGPGQVFVDLGSGVGNTLIQSAISTGCDAYGFEYVENTARLAKGNVEEALRRIPMWGLRAGQIKTYKADIRQNDLIEDPSIEGGQLRISDILQRADVILVNNYIFSAELNDTLKLRFLELKDGAQIVSLKPFVSADFVISDRNNGSPEAILRWTGEYAYNADNVSWAGSQGTFTVAKVDRGPVQAFNARQPKRASRKPGFSSPLVAAGSRTPVPNSSKLKPSSTDHAEGLGQKMVELTDDDAVQQLAT</sequence>
<dbReference type="PANTHER" id="PTHR21451">
    <property type="entry name" value="HISTONE H3 METHYLTRANSFERASE"/>
    <property type="match status" value="1"/>
</dbReference>
<dbReference type="GO" id="GO:0032259">
    <property type="term" value="P:methylation"/>
    <property type="evidence" value="ECO:0007669"/>
    <property type="project" value="UniProtKB-KW"/>
</dbReference>
<dbReference type="PANTHER" id="PTHR21451:SF0">
    <property type="entry name" value="HISTONE-LYSINE N-METHYLTRANSFERASE, H3 LYSINE-79 SPECIFIC"/>
    <property type="match status" value="1"/>
</dbReference>
<dbReference type="GO" id="GO:0006281">
    <property type="term" value="P:DNA repair"/>
    <property type="evidence" value="ECO:0007669"/>
    <property type="project" value="TreeGrafter"/>
</dbReference>
<dbReference type="SUPFAM" id="SSF53335">
    <property type="entry name" value="S-adenosyl-L-methionine-dependent methyltransferases"/>
    <property type="match status" value="1"/>
</dbReference>
<keyword evidence="6 11" id="KW-0949">S-adenosyl-L-methionine</keyword>
<evidence type="ECO:0000256" key="7">
    <source>
        <dbReference type="ARBA" id="ARBA00022853"/>
    </source>
</evidence>
<dbReference type="GO" id="GO:0005634">
    <property type="term" value="C:nucleus"/>
    <property type="evidence" value="ECO:0007669"/>
    <property type="project" value="UniProtKB-SubCell"/>
</dbReference>
<dbReference type="Proteomes" id="UP000009131">
    <property type="component" value="Unassembled WGS sequence"/>
</dbReference>
<comment type="function">
    <text evidence="11">Histone methyltransferase that specifically trimethylates histone H3 to form H3K79me3. This methylation is required for telomere silencing and for the pachytene checkpoint during the meiotic cell cycle by allowing the recruitment of RAD9 to double strand breaks. Nucleosomes are preferred as substrate compared to free histone.</text>
</comment>
<comment type="similarity">
    <text evidence="11">Belongs to the class I-like SAM-binding methyltransferase superfamily. DOT1 family.</text>
</comment>
<dbReference type="STRING" id="764103.G7E7N0"/>
<comment type="subcellular location">
    <subcellularLocation>
        <location evidence="1 11">Nucleus</location>
    </subcellularLocation>
</comment>
<name>G7E7N0_MIXOS</name>
<evidence type="ECO:0000256" key="9">
    <source>
        <dbReference type="ARBA" id="ARBA00029821"/>
    </source>
</evidence>
<evidence type="ECO:0000256" key="3">
    <source>
        <dbReference type="ARBA" id="ARBA00020987"/>
    </source>
</evidence>
<feature type="region of interest" description="Disordered" evidence="12">
    <location>
        <begin position="280"/>
        <end position="362"/>
    </location>
</feature>
<dbReference type="InterPro" id="IPR030445">
    <property type="entry name" value="H3-K79_meTrfase"/>
</dbReference>
<evidence type="ECO:0000313" key="15">
    <source>
        <dbReference type="Proteomes" id="UP000009131"/>
    </source>
</evidence>
<feature type="compositionally biased region" description="Polar residues" evidence="12">
    <location>
        <begin position="824"/>
        <end position="834"/>
    </location>
</feature>
<dbReference type="AlphaFoldDB" id="G7E7N0"/>
<evidence type="ECO:0000256" key="8">
    <source>
        <dbReference type="ARBA" id="ARBA00023242"/>
    </source>
</evidence>
<feature type="compositionally biased region" description="Low complexity" evidence="12">
    <location>
        <begin position="334"/>
        <end position="348"/>
    </location>
</feature>
<evidence type="ECO:0000256" key="6">
    <source>
        <dbReference type="ARBA" id="ARBA00022691"/>
    </source>
</evidence>
<comment type="miscellaneous">
    <text evidence="11">In contrast to other lysine histone methyltransferases, it does not contain a SET domain, suggesting the existence of another mechanism for methylation of lysine residues of histones.</text>
</comment>
<dbReference type="InParanoid" id="G7E7N0"/>
<protein>
    <recommendedName>
        <fullName evidence="3 11">Histone-lysine N-methyltransferase, H3 lysine-79 specific</fullName>
        <ecNumber evidence="2 11">2.1.1.360</ecNumber>
    </recommendedName>
    <alternativeName>
        <fullName evidence="9 11">Histone H3-K79 methyltransferase</fullName>
    </alternativeName>
</protein>
<dbReference type="OrthoDB" id="443402at2759"/>
<comment type="catalytic activity">
    <reaction evidence="10 11">
        <text>L-lysyl(79)-[histone H3] + 3 S-adenosyl-L-methionine = N(6),N(6),N(6)-trimethyl-L-lysyl(79)-[histone H3] + 3 S-adenosyl-L-homocysteine + 3 H(+)</text>
        <dbReference type="Rhea" id="RHEA:60328"/>
        <dbReference type="Rhea" id="RHEA-COMP:15549"/>
        <dbReference type="Rhea" id="RHEA-COMP:15552"/>
        <dbReference type="ChEBI" id="CHEBI:15378"/>
        <dbReference type="ChEBI" id="CHEBI:29969"/>
        <dbReference type="ChEBI" id="CHEBI:57856"/>
        <dbReference type="ChEBI" id="CHEBI:59789"/>
        <dbReference type="ChEBI" id="CHEBI:61961"/>
        <dbReference type="EC" id="2.1.1.360"/>
    </reaction>
</comment>
<dbReference type="InterPro" id="IPR025789">
    <property type="entry name" value="DOT1_dom"/>
</dbReference>
<accession>G7E7N0</accession>
<feature type="region of interest" description="Disordered" evidence="12">
    <location>
        <begin position="800"/>
        <end position="860"/>
    </location>
</feature>
<feature type="compositionally biased region" description="Basic residues" evidence="12">
    <location>
        <begin position="244"/>
        <end position="253"/>
    </location>
</feature>
<organism evidence="14 15">
    <name type="scientific">Mixia osmundae (strain CBS 9802 / IAM 14324 / JCM 22182 / KY 12970)</name>
    <dbReference type="NCBI Taxonomy" id="764103"/>
    <lineage>
        <taxon>Eukaryota</taxon>
        <taxon>Fungi</taxon>
        <taxon>Dikarya</taxon>
        <taxon>Basidiomycota</taxon>
        <taxon>Pucciniomycotina</taxon>
        <taxon>Mixiomycetes</taxon>
        <taxon>Mixiales</taxon>
        <taxon>Mixiaceae</taxon>
        <taxon>Mixia</taxon>
    </lineage>
</organism>
<feature type="compositionally biased region" description="Low complexity" evidence="12">
    <location>
        <begin position="287"/>
        <end position="303"/>
    </location>
</feature>
<dbReference type="InterPro" id="IPR029063">
    <property type="entry name" value="SAM-dependent_MTases_sf"/>
</dbReference>
<keyword evidence="4 11" id="KW-0489">Methyltransferase</keyword>
<dbReference type="EC" id="2.1.1.360" evidence="2 11"/>